<name>A0A7E4WCJ8_PANRE</name>
<evidence type="ECO:0000313" key="4">
    <source>
        <dbReference type="WBParaSite" id="Pan_g8885.t1"/>
    </source>
</evidence>
<reference evidence="4" key="2">
    <citation type="submission" date="2020-10" db="UniProtKB">
        <authorList>
            <consortium name="WormBaseParasite"/>
        </authorList>
    </citation>
    <scope>IDENTIFICATION</scope>
</reference>
<sequence>MVATSDSECTSTAGSGSESPPPMANRFHVPKEVEAHVHAGAVPLQTWSMFPISNSKVLIAVMFIASYAILFLYSAQRSTVVLIVMTGIIAVLIVSIYTSGVLCVLIMLLKPYKPDTRDLEGTPFDKFSRRISVTAAQQPNTLEIKF</sequence>
<feature type="transmembrane region" description="Helical" evidence="2">
    <location>
        <begin position="57"/>
        <end position="75"/>
    </location>
</feature>
<feature type="compositionally biased region" description="Polar residues" evidence="1">
    <location>
        <begin position="1"/>
        <end position="18"/>
    </location>
</feature>
<accession>A0A7E4WCJ8</accession>
<dbReference type="AlphaFoldDB" id="A0A7E4WCJ8"/>
<reference evidence="3" key="1">
    <citation type="journal article" date="2013" name="Genetics">
        <title>The draft genome and transcriptome of Panagrellus redivivus are shaped by the harsh demands of a free-living lifestyle.</title>
        <authorList>
            <person name="Srinivasan J."/>
            <person name="Dillman A.R."/>
            <person name="Macchietto M.G."/>
            <person name="Heikkinen L."/>
            <person name="Lakso M."/>
            <person name="Fracchia K.M."/>
            <person name="Antoshechkin I."/>
            <person name="Mortazavi A."/>
            <person name="Wong G."/>
            <person name="Sternberg P.W."/>
        </authorList>
    </citation>
    <scope>NUCLEOTIDE SEQUENCE [LARGE SCALE GENOMIC DNA]</scope>
    <source>
        <strain evidence="3">MT8872</strain>
    </source>
</reference>
<evidence type="ECO:0000256" key="2">
    <source>
        <dbReference type="SAM" id="Phobius"/>
    </source>
</evidence>
<proteinExistence type="predicted"/>
<protein>
    <submittedName>
        <fullName evidence="4">Pecanex-like protein</fullName>
    </submittedName>
</protein>
<evidence type="ECO:0000313" key="3">
    <source>
        <dbReference type="Proteomes" id="UP000492821"/>
    </source>
</evidence>
<feature type="region of interest" description="Disordered" evidence="1">
    <location>
        <begin position="1"/>
        <end position="25"/>
    </location>
</feature>
<feature type="transmembrane region" description="Helical" evidence="2">
    <location>
        <begin position="81"/>
        <end position="109"/>
    </location>
</feature>
<keyword evidence="2" id="KW-1133">Transmembrane helix</keyword>
<evidence type="ECO:0000256" key="1">
    <source>
        <dbReference type="SAM" id="MobiDB-lite"/>
    </source>
</evidence>
<dbReference type="Proteomes" id="UP000492821">
    <property type="component" value="Unassembled WGS sequence"/>
</dbReference>
<organism evidence="3 4">
    <name type="scientific">Panagrellus redivivus</name>
    <name type="common">Microworm</name>
    <dbReference type="NCBI Taxonomy" id="6233"/>
    <lineage>
        <taxon>Eukaryota</taxon>
        <taxon>Metazoa</taxon>
        <taxon>Ecdysozoa</taxon>
        <taxon>Nematoda</taxon>
        <taxon>Chromadorea</taxon>
        <taxon>Rhabditida</taxon>
        <taxon>Tylenchina</taxon>
        <taxon>Panagrolaimomorpha</taxon>
        <taxon>Panagrolaimoidea</taxon>
        <taxon>Panagrolaimidae</taxon>
        <taxon>Panagrellus</taxon>
    </lineage>
</organism>
<keyword evidence="2" id="KW-0472">Membrane</keyword>
<keyword evidence="3" id="KW-1185">Reference proteome</keyword>
<dbReference type="WBParaSite" id="Pan_g8885.t1">
    <property type="protein sequence ID" value="Pan_g8885.t1"/>
    <property type="gene ID" value="Pan_g8885"/>
</dbReference>
<keyword evidence="2" id="KW-0812">Transmembrane</keyword>